<dbReference type="Pfam" id="PF13843">
    <property type="entry name" value="DDE_Tnp_1_7"/>
    <property type="match status" value="1"/>
</dbReference>
<feature type="domain" description="PiggyBac transposable element-derived protein" evidence="3">
    <location>
        <begin position="219"/>
        <end position="379"/>
    </location>
</feature>
<dbReference type="InterPro" id="IPR029526">
    <property type="entry name" value="PGBD"/>
</dbReference>
<feature type="region of interest" description="Disordered" evidence="1">
    <location>
        <begin position="35"/>
        <end position="102"/>
    </location>
</feature>
<dbReference type="PANTHER" id="PTHR46599">
    <property type="entry name" value="PIGGYBAC TRANSPOSABLE ELEMENT-DERIVED PROTEIN 4"/>
    <property type="match status" value="1"/>
</dbReference>
<dbReference type="EMBL" id="QXFV01000043">
    <property type="protein sequence ID" value="KAE9051457.1"/>
    <property type="molecule type" value="Genomic_DNA"/>
</dbReference>
<comment type="caution">
    <text evidence="4">The sequence shown here is derived from an EMBL/GenBank/DDBJ whole genome shotgun (WGS) entry which is preliminary data.</text>
</comment>
<keyword evidence="2" id="KW-0472">Membrane</keyword>
<keyword evidence="2" id="KW-0812">Transmembrane</keyword>
<dbReference type="PANTHER" id="PTHR46599:SF3">
    <property type="entry name" value="PIGGYBAC TRANSPOSABLE ELEMENT-DERIVED PROTEIN 4"/>
    <property type="match status" value="1"/>
</dbReference>
<name>A0A6A3P0N2_9STRA</name>
<sequence length="405" mass="46404">MTLVAKLLSTMTASVILTTHQKMCMASSIMPHDSEDDLNAIEEGDNPDDFGGFEFGDGVEEDGIVDEDEDDSEEDEDGEGATAIELDEGDDEDDTEANDPNSAESIAERHFAEKFLNSLGKSDKLMAGSVMGIQDLGNLREHMALWQHIAVYSDNYKHEQLEARVEAYVECRKNMQRRRPDDETPVRMRVDMGMSLMSPNRENISNHRRRSDGGAISRGNFIHFLSRDRFMEIPRNLHFSCNLNPRAKTDRAWKIRKVVHVLQRTFRRPFIPAELAFDEAMLPSRSSFNRTRVYMKDTPCKWVSRLFCCTHTAYCIRFEVYVALSEGQDKGFRLVVTDRFYTSVVLAIQLLLLGFYSVGTIMTNRIGYATNIKEKKNNKKKRLKDIMRGTFTYVRSKQVKQMTAI</sequence>
<proteinExistence type="predicted"/>
<evidence type="ECO:0000256" key="1">
    <source>
        <dbReference type="SAM" id="MobiDB-lite"/>
    </source>
</evidence>
<evidence type="ECO:0000313" key="4">
    <source>
        <dbReference type="EMBL" id="KAE9051457.1"/>
    </source>
</evidence>
<accession>A0A6A3P0N2</accession>
<keyword evidence="2" id="KW-1133">Transmembrane helix</keyword>
<dbReference type="AlphaFoldDB" id="A0A6A3P0N2"/>
<protein>
    <recommendedName>
        <fullName evidence="3">PiggyBac transposable element-derived protein domain-containing protein</fullName>
    </recommendedName>
</protein>
<feature type="compositionally biased region" description="Acidic residues" evidence="1">
    <location>
        <begin position="57"/>
        <end position="97"/>
    </location>
</feature>
<reference evidence="4 5" key="1">
    <citation type="submission" date="2018-09" db="EMBL/GenBank/DDBJ databases">
        <title>Genomic investigation of the strawberry pathogen Phytophthora fragariae indicates pathogenicity is determined by transcriptional variation in three key races.</title>
        <authorList>
            <person name="Adams T.M."/>
            <person name="Armitage A.D."/>
            <person name="Sobczyk M.K."/>
            <person name="Bates H.J."/>
            <person name="Dunwell J.M."/>
            <person name="Nellist C.F."/>
            <person name="Harrison R.J."/>
        </authorList>
    </citation>
    <scope>NUCLEOTIDE SEQUENCE [LARGE SCALE GENOMIC DNA]</scope>
    <source>
        <strain evidence="4 5">SCRP249</strain>
    </source>
</reference>
<evidence type="ECO:0000313" key="5">
    <source>
        <dbReference type="Proteomes" id="UP000429607"/>
    </source>
</evidence>
<organism evidence="4 5">
    <name type="scientific">Phytophthora rubi</name>
    <dbReference type="NCBI Taxonomy" id="129364"/>
    <lineage>
        <taxon>Eukaryota</taxon>
        <taxon>Sar</taxon>
        <taxon>Stramenopiles</taxon>
        <taxon>Oomycota</taxon>
        <taxon>Peronosporomycetes</taxon>
        <taxon>Peronosporales</taxon>
        <taxon>Peronosporaceae</taxon>
        <taxon>Phytophthora</taxon>
    </lineage>
</organism>
<evidence type="ECO:0000256" key="2">
    <source>
        <dbReference type="SAM" id="Phobius"/>
    </source>
</evidence>
<dbReference type="Proteomes" id="UP000429607">
    <property type="component" value="Unassembled WGS sequence"/>
</dbReference>
<feature type="transmembrane region" description="Helical" evidence="2">
    <location>
        <begin position="340"/>
        <end position="358"/>
    </location>
</feature>
<feature type="compositionally biased region" description="Acidic residues" evidence="1">
    <location>
        <begin position="35"/>
        <end position="48"/>
    </location>
</feature>
<evidence type="ECO:0000259" key="3">
    <source>
        <dbReference type="Pfam" id="PF13843"/>
    </source>
</evidence>
<gene>
    <name evidence="4" type="ORF">PR001_g1429</name>
</gene>